<sequence>MVDPECEIIIYCAKATPSVPPITFENLIVSNDLSEDKVTGNHSTIIFTLNMKNIPTMYLNALTISTNSGFKDAPPTKNPSISHSLANSLQLDAVTDPPYIMRVVLATASFTSYNSFSLSSFTFFKGFTNTCDNRQSRLKSMIYFFSNELKQYNILRKYQPLGISADVQSDPKLPNRYQYLLTY</sequence>
<keyword evidence="2" id="KW-1185">Reference proteome</keyword>
<evidence type="ECO:0000313" key="1">
    <source>
        <dbReference type="EMBL" id="KAE9544169.1"/>
    </source>
</evidence>
<gene>
    <name evidence="1" type="ORF">AGLY_001348</name>
</gene>
<accession>A0A6G0U6D0</accession>
<dbReference type="AlphaFoldDB" id="A0A6G0U6D0"/>
<protein>
    <submittedName>
        <fullName evidence="1">Uncharacterized protein</fullName>
    </submittedName>
</protein>
<dbReference type="EMBL" id="VYZN01000002">
    <property type="protein sequence ID" value="KAE9544169.1"/>
    <property type="molecule type" value="Genomic_DNA"/>
</dbReference>
<name>A0A6G0U6D0_APHGL</name>
<organism evidence="1 2">
    <name type="scientific">Aphis glycines</name>
    <name type="common">Soybean aphid</name>
    <dbReference type="NCBI Taxonomy" id="307491"/>
    <lineage>
        <taxon>Eukaryota</taxon>
        <taxon>Metazoa</taxon>
        <taxon>Ecdysozoa</taxon>
        <taxon>Arthropoda</taxon>
        <taxon>Hexapoda</taxon>
        <taxon>Insecta</taxon>
        <taxon>Pterygota</taxon>
        <taxon>Neoptera</taxon>
        <taxon>Paraneoptera</taxon>
        <taxon>Hemiptera</taxon>
        <taxon>Sternorrhyncha</taxon>
        <taxon>Aphidomorpha</taxon>
        <taxon>Aphidoidea</taxon>
        <taxon>Aphididae</taxon>
        <taxon>Aphidini</taxon>
        <taxon>Aphis</taxon>
        <taxon>Aphis</taxon>
    </lineage>
</organism>
<reference evidence="1 2" key="1">
    <citation type="submission" date="2019-08" db="EMBL/GenBank/DDBJ databases">
        <title>The genome of the soybean aphid Biotype 1, its phylome, world population structure and adaptation to the North American continent.</title>
        <authorList>
            <person name="Giordano R."/>
            <person name="Donthu R.K."/>
            <person name="Hernandez A.G."/>
            <person name="Wright C.L."/>
            <person name="Zimin A.V."/>
        </authorList>
    </citation>
    <scope>NUCLEOTIDE SEQUENCE [LARGE SCALE GENOMIC DNA]</scope>
    <source>
        <tissue evidence="1">Whole aphids</tissue>
    </source>
</reference>
<proteinExistence type="predicted"/>
<comment type="caution">
    <text evidence="1">The sequence shown here is derived from an EMBL/GenBank/DDBJ whole genome shotgun (WGS) entry which is preliminary data.</text>
</comment>
<evidence type="ECO:0000313" key="2">
    <source>
        <dbReference type="Proteomes" id="UP000475862"/>
    </source>
</evidence>
<dbReference type="Proteomes" id="UP000475862">
    <property type="component" value="Unassembled WGS sequence"/>
</dbReference>